<proteinExistence type="predicted"/>
<accession>A0ABV3S3E8</accession>
<sequence>MNNHVFLAAPFKQLLTQDKVIDSQNMNLIKQVIQLLVDAHYAVDNAHQRESWGQHMMTPDECTAADFDAIKKCQMLMAFPGSPASPGTHIEIGWASAFDKPIVLLLQENTTYAYLVSGLRTVSCVNYVYYKDDADCLLKIKQFLTQKRCEGE</sequence>
<protein>
    <submittedName>
        <fullName evidence="1">Nucleoside 2-deoxyribosyltransferase</fullName>
    </submittedName>
</protein>
<comment type="caution">
    <text evidence="1">The sequence shown here is derived from an EMBL/GenBank/DDBJ whole genome shotgun (WGS) entry which is preliminary data.</text>
</comment>
<dbReference type="Pfam" id="PF05014">
    <property type="entry name" value="Nuc_deoxyrib_tr"/>
    <property type="match status" value="1"/>
</dbReference>
<dbReference type="EMBL" id="JBFPER010000001">
    <property type="protein sequence ID" value="MEX0380973.1"/>
    <property type="molecule type" value="Genomic_DNA"/>
</dbReference>
<dbReference type="SUPFAM" id="SSF52309">
    <property type="entry name" value="N-(deoxy)ribosyltransferase-like"/>
    <property type="match status" value="1"/>
</dbReference>
<dbReference type="Gene3D" id="3.40.50.450">
    <property type="match status" value="1"/>
</dbReference>
<keyword evidence="2" id="KW-1185">Reference proteome</keyword>
<organism evidence="1 2">
    <name type="scientific">Leuconostoc aquikimchii</name>
    <dbReference type="NCBI Taxonomy" id="3236804"/>
    <lineage>
        <taxon>Bacteria</taxon>
        <taxon>Bacillati</taxon>
        <taxon>Bacillota</taxon>
        <taxon>Bacilli</taxon>
        <taxon>Lactobacillales</taxon>
        <taxon>Lactobacillaceae</taxon>
        <taxon>Leuconostoc</taxon>
    </lineage>
</organism>
<gene>
    <name evidence="1" type="ORF">AB3K24_06365</name>
</gene>
<dbReference type="RefSeq" id="WP_367974431.1">
    <property type="nucleotide sequence ID" value="NZ_JBFPEQ010000001.1"/>
</dbReference>
<dbReference type="InterPro" id="IPR007710">
    <property type="entry name" value="Nucleoside_deoxyribTrfase"/>
</dbReference>
<reference evidence="1 2" key="1">
    <citation type="submission" date="2024-07" db="EMBL/GenBank/DDBJ databases">
        <authorList>
            <person name="Yun M."/>
        </authorList>
    </citation>
    <scope>NUCLEOTIDE SEQUENCE [LARGE SCALE GENOMIC DNA]</scope>
    <source>
        <strain evidence="1 2">MS01</strain>
    </source>
</reference>
<name>A0ABV3S3E8_9LACO</name>
<dbReference type="Proteomes" id="UP001556617">
    <property type="component" value="Unassembled WGS sequence"/>
</dbReference>
<evidence type="ECO:0000313" key="2">
    <source>
        <dbReference type="Proteomes" id="UP001556617"/>
    </source>
</evidence>
<evidence type="ECO:0000313" key="1">
    <source>
        <dbReference type="EMBL" id="MEX0380973.1"/>
    </source>
</evidence>